<dbReference type="PANTHER" id="PTHR21299:SF2">
    <property type="entry name" value="CYTIDYLATE KINASE"/>
    <property type="match status" value="1"/>
</dbReference>
<gene>
    <name evidence="10" type="ORF">S01H1_17698</name>
</gene>
<evidence type="ECO:0000256" key="6">
    <source>
        <dbReference type="ARBA" id="ARBA00022840"/>
    </source>
</evidence>
<evidence type="ECO:0000256" key="2">
    <source>
        <dbReference type="ARBA" id="ARBA00012906"/>
    </source>
</evidence>
<dbReference type="EMBL" id="BARS01009405">
    <property type="protein sequence ID" value="GAF74199.1"/>
    <property type="molecule type" value="Genomic_DNA"/>
</dbReference>
<evidence type="ECO:0000256" key="4">
    <source>
        <dbReference type="ARBA" id="ARBA00022741"/>
    </source>
</evidence>
<accession>X0RZE9</accession>
<protein>
    <recommendedName>
        <fullName evidence="2">(d)CMP kinase</fullName>
        <ecNumber evidence="2">2.7.4.25</ecNumber>
    </recommendedName>
</protein>
<dbReference type="NCBIfam" id="TIGR00017">
    <property type="entry name" value="cmk"/>
    <property type="match status" value="1"/>
</dbReference>
<feature type="non-terminal residue" evidence="10">
    <location>
        <position position="164"/>
    </location>
</feature>
<dbReference type="GO" id="GO:0015949">
    <property type="term" value="P:nucleobase-containing small molecule interconversion"/>
    <property type="evidence" value="ECO:0007669"/>
    <property type="project" value="TreeGrafter"/>
</dbReference>
<comment type="caution">
    <text evidence="10">The sequence shown here is derived from an EMBL/GenBank/DDBJ whole genome shotgun (WGS) entry which is preliminary data.</text>
</comment>
<feature type="domain" description="Cytidylate kinase" evidence="9">
    <location>
        <begin position="11"/>
        <end position="164"/>
    </location>
</feature>
<evidence type="ECO:0000256" key="8">
    <source>
        <dbReference type="ARBA" id="ARBA00048478"/>
    </source>
</evidence>
<reference evidence="10" key="1">
    <citation type="journal article" date="2014" name="Front. Microbiol.">
        <title>High frequency of phylogenetically diverse reductive dehalogenase-homologous genes in deep subseafloor sedimentary metagenomes.</title>
        <authorList>
            <person name="Kawai M."/>
            <person name="Futagami T."/>
            <person name="Toyoda A."/>
            <person name="Takaki Y."/>
            <person name="Nishi S."/>
            <person name="Hori S."/>
            <person name="Arai W."/>
            <person name="Tsubouchi T."/>
            <person name="Morono Y."/>
            <person name="Uchiyama I."/>
            <person name="Ito T."/>
            <person name="Fujiyama A."/>
            <person name="Inagaki F."/>
            <person name="Takami H."/>
        </authorList>
    </citation>
    <scope>NUCLEOTIDE SEQUENCE</scope>
    <source>
        <strain evidence="10">Expedition CK06-06</strain>
    </source>
</reference>
<name>X0RZE9_9ZZZZ</name>
<dbReference type="InterPro" id="IPR011994">
    <property type="entry name" value="Cytidylate_kinase_dom"/>
</dbReference>
<dbReference type="SUPFAM" id="SSF52540">
    <property type="entry name" value="P-loop containing nucleoside triphosphate hydrolases"/>
    <property type="match status" value="1"/>
</dbReference>
<dbReference type="GO" id="GO:0036431">
    <property type="term" value="F:dCMP kinase activity"/>
    <property type="evidence" value="ECO:0007669"/>
    <property type="project" value="InterPro"/>
</dbReference>
<dbReference type="Gene3D" id="3.40.50.300">
    <property type="entry name" value="P-loop containing nucleotide triphosphate hydrolases"/>
    <property type="match status" value="1"/>
</dbReference>
<evidence type="ECO:0000256" key="1">
    <source>
        <dbReference type="ARBA" id="ARBA00009427"/>
    </source>
</evidence>
<comment type="similarity">
    <text evidence="1">Belongs to the cytidylate kinase family. Type 1 subfamily.</text>
</comment>
<keyword evidence="5" id="KW-0418">Kinase</keyword>
<evidence type="ECO:0000256" key="5">
    <source>
        <dbReference type="ARBA" id="ARBA00022777"/>
    </source>
</evidence>
<evidence type="ECO:0000313" key="10">
    <source>
        <dbReference type="EMBL" id="GAF74199.1"/>
    </source>
</evidence>
<evidence type="ECO:0000256" key="3">
    <source>
        <dbReference type="ARBA" id="ARBA00022679"/>
    </source>
</evidence>
<comment type="catalytic activity">
    <reaction evidence="8">
        <text>CMP + ATP = CDP + ADP</text>
        <dbReference type="Rhea" id="RHEA:11600"/>
        <dbReference type="ChEBI" id="CHEBI:30616"/>
        <dbReference type="ChEBI" id="CHEBI:58069"/>
        <dbReference type="ChEBI" id="CHEBI:60377"/>
        <dbReference type="ChEBI" id="CHEBI:456216"/>
        <dbReference type="EC" id="2.7.4.25"/>
    </reaction>
</comment>
<dbReference type="EC" id="2.7.4.25" evidence="2"/>
<evidence type="ECO:0000256" key="7">
    <source>
        <dbReference type="ARBA" id="ARBA00047615"/>
    </source>
</evidence>
<evidence type="ECO:0000259" key="9">
    <source>
        <dbReference type="Pfam" id="PF02224"/>
    </source>
</evidence>
<dbReference type="InterPro" id="IPR003136">
    <property type="entry name" value="Cytidylate_kin"/>
</dbReference>
<comment type="catalytic activity">
    <reaction evidence="7">
        <text>dCMP + ATP = dCDP + ADP</text>
        <dbReference type="Rhea" id="RHEA:25094"/>
        <dbReference type="ChEBI" id="CHEBI:30616"/>
        <dbReference type="ChEBI" id="CHEBI:57566"/>
        <dbReference type="ChEBI" id="CHEBI:58593"/>
        <dbReference type="ChEBI" id="CHEBI:456216"/>
        <dbReference type="EC" id="2.7.4.25"/>
    </reaction>
</comment>
<dbReference type="PANTHER" id="PTHR21299">
    <property type="entry name" value="CYTIDYLATE KINASE/PANTOATE-BETA-ALANINE LIGASE"/>
    <property type="match status" value="1"/>
</dbReference>
<sequence>MTQHRRNKPVIAIDGPVGSGKSTTARLAAKKLGFLFVDTGAMYRALALKVLHEGLNIRDSGAVEELLKKTDIGLKWENDTLVTYLDSEDVSKEIRTREVTHAASVISEHPSVREELVSMQRKMGENGGVVMEGRDIASVVFPDAEVKIYLDANIEERVKRRHKQ</sequence>
<keyword evidence="4" id="KW-0547">Nucleotide-binding</keyword>
<dbReference type="InterPro" id="IPR027417">
    <property type="entry name" value="P-loop_NTPase"/>
</dbReference>
<keyword evidence="3" id="KW-0808">Transferase</keyword>
<dbReference type="CDD" id="cd02020">
    <property type="entry name" value="CMPK"/>
    <property type="match status" value="1"/>
</dbReference>
<dbReference type="AlphaFoldDB" id="X0RZE9"/>
<dbReference type="Pfam" id="PF02224">
    <property type="entry name" value="Cytidylate_kin"/>
    <property type="match status" value="1"/>
</dbReference>
<keyword evidence="6" id="KW-0067">ATP-binding</keyword>
<dbReference type="GO" id="GO:0005829">
    <property type="term" value="C:cytosol"/>
    <property type="evidence" value="ECO:0007669"/>
    <property type="project" value="TreeGrafter"/>
</dbReference>
<dbReference type="GO" id="GO:0005524">
    <property type="term" value="F:ATP binding"/>
    <property type="evidence" value="ECO:0007669"/>
    <property type="project" value="UniProtKB-KW"/>
</dbReference>
<proteinExistence type="inferred from homology"/>
<organism evidence="10">
    <name type="scientific">marine sediment metagenome</name>
    <dbReference type="NCBI Taxonomy" id="412755"/>
    <lineage>
        <taxon>unclassified sequences</taxon>
        <taxon>metagenomes</taxon>
        <taxon>ecological metagenomes</taxon>
    </lineage>
</organism>